<dbReference type="OrthoDB" id="679789at2"/>
<evidence type="ECO:0000256" key="3">
    <source>
        <dbReference type="ARBA" id="ARBA00022692"/>
    </source>
</evidence>
<dbReference type="InterPro" id="IPR035973">
    <property type="entry name" value="Cyt_c_oxidase_su3-like_sf"/>
</dbReference>
<evidence type="ECO:0000313" key="10">
    <source>
        <dbReference type="Proteomes" id="UP000076630"/>
    </source>
</evidence>
<reference evidence="9 10" key="1">
    <citation type="submission" date="2016-01" db="EMBL/GenBank/DDBJ databases">
        <title>Whole genome sequencing of Myroides marinus L41.</title>
        <authorList>
            <person name="Hong K.W."/>
        </authorList>
    </citation>
    <scope>NUCLEOTIDE SEQUENCE [LARGE SCALE GENOMIC DNA]</scope>
    <source>
        <strain evidence="9 10">L41</strain>
    </source>
</reference>
<proteinExistence type="inferred from homology"/>
<dbReference type="SUPFAM" id="SSF81452">
    <property type="entry name" value="Cytochrome c oxidase subunit III-like"/>
    <property type="match status" value="1"/>
</dbReference>
<keyword evidence="5 7" id="KW-0472">Membrane</keyword>
<dbReference type="PROSITE" id="PS50253">
    <property type="entry name" value="COX3"/>
    <property type="match status" value="1"/>
</dbReference>
<dbReference type="RefSeq" id="WP_038984327.1">
    <property type="nucleotide sequence ID" value="NZ_JWJO01000001.1"/>
</dbReference>
<dbReference type="PANTHER" id="PTHR11403:SF10">
    <property type="entry name" value="CYTOCHROME C OXIDASE"/>
    <property type="match status" value="1"/>
</dbReference>
<evidence type="ECO:0000256" key="6">
    <source>
        <dbReference type="RuleBase" id="RU003376"/>
    </source>
</evidence>
<comment type="similarity">
    <text evidence="2 6">Belongs to the cytochrome c oxidase subunit 3 family.</text>
</comment>
<dbReference type="InterPro" id="IPR024791">
    <property type="entry name" value="Cyt_c/ubiquinol_Oxase_su3"/>
</dbReference>
<evidence type="ECO:0000313" key="9">
    <source>
        <dbReference type="EMBL" id="KZE75959.1"/>
    </source>
</evidence>
<feature type="domain" description="Heme-copper oxidase subunit III family profile" evidence="8">
    <location>
        <begin position="1"/>
        <end position="194"/>
    </location>
</feature>
<feature type="transmembrane region" description="Helical" evidence="7">
    <location>
        <begin position="57"/>
        <end position="76"/>
    </location>
</feature>
<dbReference type="Proteomes" id="UP000076630">
    <property type="component" value="Unassembled WGS sequence"/>
</dbReference>
<feature type="transmembrane region" description="Helical" evidence="7">
    <location>
        <begin position="166"/>
        <end position="193"/>
    </location>
</feature>
<dbReference type="Pfam" id="PF00510">
    <property type="entry name" value="COX3"/>
    <property type="match status" value="1"/>
</dbReference>
<evidence type="ECO:0000256" key="4">
    <source>
        <dbReference type="ARBA" id="ARBA00022989"/>
    </source>
</evidence>
<accession>A0A161RWV4</accession>
<sequence length="194" mass="22426">MEDLTVQEQYERKGKALKVMMLFGIGSIMMVFAGLTSAYVVSKSRPDWLADFQLPNSFLYSTLAIVLSSITFHLAFKAIKNNDRNKTTTYLVSTLILGLLFVFLQFKGFNEVVSMGYFFTGSESTITTSFLYVIVIVHIAHLAGGLLALLYVIYNHFKQKYNSQQYIGIELCAWFWHFLDLLWIYLFLFFTFFK</sequence>
<dbReference type="Gene3D" id="1.20.120.80">
    <property type="entry name" value="Cytochrome c oxidase, subunit III, four-helix bundle"/>
    <property type="match status" value="1"/>
</dbReference>
<dbReference type="PANTHER" id="PTHR11403">
    <property type="entry name" value="CYTOCHROME C OXIDASE SUBUNIT III"/>
    <property type="match status" value="1"/>
</dbReference>
<keyword evidence="4 7" id="KW-1133">Transmembrane helix</keyword>
<feature type="transmembrane region" description="Helical" evidence="7">
    <location>
        <begin position="129"/>
        <end position="154"/>
    </location>
</feature>
<comment type="subcellular location">
    <subcellularLocation>
        <location evidence="6">Cell membrane</location>
        <topology evidence="6">Multi-pass membrane protein</topology>
    </subcellularLocation>
    <subcellularLocation>
        <location evidence="1">Membrane</location>
        <topology evidence="1">Multi-pass membrane protein</topology>
    </subcellularLocation>
</comment>
<dbReference type="GO" id="GO:0004129">
    <property type="term" value="F:cytochrome-c oxidase activity"/>
    <property type="evidence" value="ECO:0007669"/>
    <property type="project" value="InterPro"/>
</dbReference>
<comment type="caution">
    <text evidence="9">The sequence shown here is derived from an EMBL/GenBank/DDBJ whole genome shotgun (WGS) entry which is preliminary data.</text>
</comment>
<organism evidence="9 10">
    <name type="scientific">Myroides marinus</name>
    <dbReference type="NCBI Taxonomy" id="703342"/>
    <lineage>
        <taxon>Bacteria</taxon>
        <taxon>Pseudomonadati</taxon>
        <taxon>Bacteroidota</taxon>
        <taxon>Flavobacteriia</taxon>
        <taxon>Flavobacteriales</taxon>
        <taxon>Flavobacteriaceae</taxon>
        <taxon>Myroides</taxon>
    </lineage>
</organism>
<dbReference type="InterPro" id="IPR013833">
    <property type="entry name" value="Cyt_c_oxidase_su3_a-hlx"/>
</dbReference>
<name>A0A161RWV4_9FLAO</name>
<dbReference type="GO" id="GO:0019646">
    <property type="term" value="P:aerobic electron transport chain"/>
    <property type="evidence" value="ECO:0007669"/>
    <property type="project" value="InterPro"/>
</dbReference>
<protein>
    <submittedName>
        <fullName evidence="9">Cytochrome oxidase subunit III</fullName>
    </submittedName>
</protein>
<feature type="transmembrane region" description="Helical" evidence="7">
    <location>
        <begin position="21"/>
        <end position="42"/>
    </location>
</feature>
<feature type="transmembrane region" description="Helical" evidence="7">
    <location>
        <begin position="88"/>
        <end position="109"/>
    </location>
</feature>
<keyword evidence="10" id="KW-1185">Reference proteome</keyword>
<dbReference type="GO" id="GO:0005886">
    <property type="term" value="C:plasma membrane"/>
    <property type="evidence" value="ECO:0007669"/>
    <property type="project" value="UniProtKB-SubCell"/>
</dbReference>
<evidence type="ECO:0000256" key="1">
    <source>
        <dbReference type="ARBA" id="ARBA00004141"/>
    </source>
</evidence>
<evidence type="ECO:0000259" key="8">
    <source>
        <dbReference type="PROSITE" id="PS50253"/>
    </source>
</evidence>
<evidence type="ECO:0000256" key="7">
    <source>
        <dbReference type="SAM" id="Phobius"/>
    </source>
</evidence>
<evidence type="ECO:0000256" key="5">
    <source>
        <dbReference type="ARBA" id="ARBA00023136"/>
    </source>
</evidence>
<dbReference type="AlphaFoldDB" id="A0A161RWV4"/>
<gene>
    <name evidence="9" type="ORF">AV926_16270</name>
</gene>
<dbReference type="InterPro" id="IPR000298">
    <property type="entry name" value="Cyt_c_oxidase-like_su3"/>
</dbReference>
<evidence type="ECO:0000256" key="2">
    <source>
        <dbReference type="ARBA" id="ARBA00010581"/>
    </source>
</evidence>
<keyword evidence="3 6" id="KW-0812">Transmembrane</keyword>
<dbReference type="EMBL" id="LQNU01000079">
    <property type="protein sequence ID" value="KZE75959.1"/>
    <property type="molecule type" value="Genomic_DNA"/>
</dbReference>